<dbReference type="Proteomes" id="UP000695022">
    <property type="component" value="Unplaced"/>
</dbReference>
<dbReference type="Gene3D" id="1.10.472.80">
    <property type="entry name" value="Ypt/Rab-GAP domain of gyp1p, domain 3"/>
    <property type="match status" value="1"/>
</dbReference>
<dbReference type="InterPro" id="IPR035969">
    <property type="entry name" value="Rab-GAP_TBC_sf"/>
</dbReference>
<evidence type="ECO:0000256" key="2">
    <source>
        <dbReference type="SAM" id="MobiDB-lite"/>
    </source>
</evidence>
<accession>A0ABM1EEU5</accession>
<evidence type="ECO:0000256" key="1">
    <source>
        <dbReference type="ARBA" id="ARBA00022468"/>
    </source>
</evidence>
<dbReference type="InterPro" id="IPR036873">
    <property type="entry name" value="Rhodanese-like_dom_sf"/>
</dbReference>
<evidence type="ECO:0000259" key="4">
    <source>
        <dbReference type="PROSITE" id="PS50086"/>
    </source>
</evidence>
<dbReference type="InterPro" id="IPR001763">
    <property type="entry name" value="Rhodanese-like_dom"/>
</dbReference>
<name>A0ABM1EEU5_PRICU</name>
<organism evidence="6 7">
    <name type="scientific">Priapulus caudatus</name>
    <name type="common">Priapulid worm</name>
    <dbReference type="NCBI Taxonomy" id="37621"/>
    <lineage>
        <taxon>Eukaryota</taxon>
        <taxon>Metazoa</taxon>
        <taxon>Ecdysozoa</taxon>
        <taxon>Scalidophora</taxon>
        <taxon>Priapulida</taxon>
        <taxon>Priapulimorpha</taxon>
        <taxon>Priapulimorphida</taxon>
        <taxon>Priapulidae</taxon>
        <taxon>Priapulus</taxon>
    </lineage>
</organism>
<dbReference type="InterPro" id="IPR000195">
    <property type="entry name" value="Rab-GAP-TBC_dom"/>
</dbReference>
<dbReference type="PROSITE" id="PS50086">
    <property type="entry name" value="TBC_RABGAP"/>
    <property type="match status" value="1"/>
</dbReference>
<sequence>MEFFPLGNAELGIRTFLTSVHANDQCGSDGLPLTPNSIKVFGRFQQLKDITHPNLCRYVDIARGKHERLIVVQEHYKTSLATEANSGIYSCISTVIRLAYQILQGIDHLNRQGLVHRCLSPKAILIDGVGCAKLTNFGLYTMTDYGTSVDFPIGSPSYLAPEVLASGRLPATLQLLSSPKTDVWSLGVILLELLLGIELWSKLNMASMLKQVICLLQSHEPVQDIAHSHGVLEKLKNVPSSLLDLLTKCLTVKANSRPYPSDLLQHPVFAEEQLAKVPSINGLHLFTGKLRCRKLELPPVNDLLAEGEEAEDMPTDYLAERGMDEVYYLWSLAGGDLENELSKRGMIKKKPPIFMQPNVVLQNGEPFGQEAHRSNTLDETVVCLSLDTLKDRLKEVHPSIYFPLLEELKPVLPMSPSMSDLSATATLPLIIREKDIEYQLHRVVLFKRLLEGYPYKRSQIWREARVDIPPLVRPYVWATLLDIEGDVRACYDAIDKRTATATDRQIEVDIPRCHQYNELLSSPESHGKFKRVLKAWVISHPQYVYWQGLDSLCASFIYLNFNDEALAYACMTNFINKYLHKFFMKDNAAVIQEYLAVFSHMIAFHDPDVSNHLDTIGFIPELYAIPWFLTMYAHVFPLHKIFHLWDTLLLGDSSLPLFIGVAILKQLRTNLLSFGFNECILVFSDLPEIDMEKCVQASIHFFRSTPKSATFRQHARPKTKGEKSGEGRALYTKDALPLADSEGERCAPVSARDLFEPWCGSRPPRPPPADPPPARSTIQHPARPGALPVLVIDVRLSEDYLRGTVPGAVNIPFASAFSPDGGLVSSSAVSQLYAHRGRLVVVVGNRGNHAAQFAGELVAIGFSKVCVLHNGLDALKSTGLMSVPRPEI</sequence>
<dbReference type="Gene3D" id="1.10.8.270">
    <property type="entry name" value="putative rabgap domain of human tbc1 domain family member 14 like domains"/>
    <property type="match status" value="1"/>
</dbReference>
<protein>
    <submittedName>
        <fullName evidence="7">LOW QUALITY PROTEIN: TBC domain-containing protein kinase-like protein</fullName>
    </submittedName>
</protein>
<dbReference type="SMART" id="SM00450">
    <property type="entry name" value="RHOD"/>
    <property type="match status" value="1"/>
</dbReference>
<dbReference type="RefSeq" id="XP_014670716.1">
    <property type="nucleotide sequence ID" value="XM_014815230.1"/>
</dbReference>
<reference evidence="7" key="1">
    <citation type="submission" date="2025-08" db="UniProtKB">
        <authorList>
            <consortium name="RefSeq"/>
        </authorList>
    </citation>
    <scope>IDENTIFICATION</scope>
</reference>
<keyword evidence="6" id="KW-1185">Reference proteome</keyword>
<feature type="domain" description="Rab-GAP TBC" evidence="4">
    <location>
        <begin position="467"/>
        <end position="652"/>
    </location>
</feature>
<dbReference type="Pfam" id="PF00566">
    <property type="entry name" value="RabGAP-TBC"/>
    <property type="match status" value="1"/>
</dbReference>
<dbReference type="PANTHER" id="PTHR22957">
    <property type="entry name" value="TBC1 DOMAIN FAMILY MEMBER GTPASE-ACTIVATING PROTEIN"/>
    <property type="match status" value="1"/>
</dbReference>
<dbReference type="SMART" id="SM00164">
    <property type="entry name" value="TBC"/>
    <property type="match status" value="1"/>
</dbReference>
<gene>
    <name evidence="7" type="primary">LOC106811560</name>
</gene>
<evidence type="ECO:0000313" key="6">
    <source>
        <dbReference type="Proteomes" id="UP000695022"/>
    </source>
</evidence>
<dbReference type="InterPro" id="IPR011009">
    <property type="entry name" value="Kinase-like_dom_sf"/>
</dbReference>
<dbReference type="Pfam" id="PF00069">
    <property type="entry name" value="Pkinase"/>
    <property type="match status" value="1"/>
</dbReference>
<dbReference type="Pfam" id="PF00581">
    <property type="entry name" value="Rhodanese"/>
    <property type="match status" value="1"/>
</dbReference>
<dbReference type="PROSITE" id="PS50011">
    <property type="entry name" value="PROTEIN_KINASE_DOM"/>
    <property type="match status" value="1"/>
</dbReference>
<evidence type="ECO:0000259" key="5">
    <source>
        <dbReference type="PROSITE" id="PS50206"/>
    </source>
</evidence>
<dbReference type="InterPro" id="IPR000719">
    <property type="entry name" value="Prot_kinase_dom"/>
</dbReference>
<dbReference type="Gene3D" id="1.10.510.10">
    <property type="entry name" value="Transferase(Phosphotransferase) domain 1"/>
    <property type="match status" value="1"/>
</dbReference>
<dbReference type="SUPFAM" id="SSF56112">
    <property type="entry name" value="Protein kinase-like (PK-like)"/>
    <property type="match status" value="1"/>
</dbReference>
<dbReference type="PANTHER" id="PTHR22957:SF168">
    <property type="entry name" value="TBC DOMAIN-CONTAINING PROTEIN KINASE-LIKE PROTEIN"/>
    <property type="match status" value="1"/>
</dbReference>
<feature type="compositionally biased region" description="Pro residues" evidence="2">
    <location>
        <begin position="763"/>
        <end position="774"/>
    </location>
</feature>
<dbReference type="PROSITE" id="PS50206">
    <property type="entry name" value="RHODANESE_3"/>
    <property type="match status" value="1"/>
</dbReference>
<dbReference type="GeneID" id="106811560"/>
<proteinExistence type="predicted"/>
<feature type="domain" description="Protein kinase" evidence="3">
    <location>
        <begin position="1"/>
        <end position="269"/>
    </location>
</feature>
<dbReference type="SUPFAM" id="SSF47923">
    <property type="entry name" value="Ypt/Rab-GAP domain of gyp1p"/>
    <property type="match status" value="2"/>
</dbReference>
<feature type="region of interest" description="Disordered" evidence="2">
    <location>
        <begin position="758"/>
        <end position="781"/>
    </location>
</feature>
<evidence type="ECO:0000259" key="3">
    <source>
        <dbReference type="PROSITE" id="PS50011"/>
    </source>
</evidence>
<feature type="domain" description="Rhodanese" evidence="5">
    <location>
        <begin position="789"/>
        <end position="884"/>
    </location>
</feature>
<keyword evidence="1" id="KW-0343">GTPase activation</keyword>
<dbReference type="SUPFAM" id="SSF52821">
    <property type="entry name" value="Rhodanese/Cell cycle control phosphatase"/>
    <property type="match status" value="1"/>
</dbReference>
<evidence type="ECO:0000313" key="7">
    <source>
        <dbReference type="RefSeq" id="XP_014670716.1"/>
    </source>
</evidence>
<dbReference type="Gene3D" id="3.40.250.10">
    <property type="entry name" value="Rhodanese-like domain"/>
    <property type="match status" value="1"/>
</dbReference>